<evidence type="ECO:0000313" key="3">
    <source>
        <dbReference type="Proteomes" id="UP000465035"/>
    </source>
</evidence>
<dbReference type="GeneID" id="69057579"/>
<evidence type="ECO:0000313" key="2">
    <source>
        <dbReference type="EMBL" id="QHB51493.1"/>
    </source>
</evidence>
<keyword evidence="1" id="KW-0175">Coiled coil</keyword>
<proteinExistence type="predicted"/>
<sequence>MDSEDRFNQLMTQLGSLNEQVRQLEDVDYMTATYKGYSNAGLTLEEVKDEIDRLRQQIETLNRELDAFD</sequence>
<name>A0A6P1E9U0_LENHI</name>
<dbReference type="EMBL" id="CP047121">
    <property type="protein sequence ID" value="QHB51493.1"/>
    <property type="molecule type" value="Genomic_DNA"/>
</dbReference>
<gene>
    <name evidence="2" type="ORF">GQR93_04320</name>
</gene>
<protein>
    <submittedName>
        <fullName evidence="2">Uncharacterized protein</fullName>
    </submittedName>
</protein>
<dbReference type="RefSeq" id="WP_003552652.1">
    <property type="nucleotide sequence ID" value="NZ_CABKOL010000106.1"/>
</dbReference>
<organism evidence="2 3">
    <name type="scientific">Lentilactobacillus hilgardii</name>
    <name type="common">Lactobacillus hilgardii</name>
    <dbReference type="NCBI Taxonomy" id="1588"/>
    <lineage>
        <taxon>Bacteria</taxon>
        <taxon>Bacillati</taxon>
        <taxon>Bacillota</taxon>
        <taxon>Bacilli</taxon>
        <taxon>Lactobacillales</taxon>
        <taxon>Lactobacillaceae</taxon>
        <taxon>Lentilactobacillus</taxon>
    </lineage>
</organism>
<dbReference type="SMR" id="A0A6P1E9U0"/>
<feature type="coiled-coil region" evidence="1">
    <location>
        <begin position="7"/>
        <end position="64"/>
    </location>
</feature>
<reference evidence="2 3" key="1">
    <citation type="submission" date="2019-12" db="EMBL/GenBank/DDBJ databases">
        <title>Lactobacillus hilgardii FLUB.</title>
        <authorList>
            <person name="Gustaw K."/>
        </authorList>
    </citation>
    <scope>NUCLEOTIDE SEQUENCE [LARGE SCALE GENOMIC DNA]</scope>
    <source>
        <strain evidence="2 3">FLUB</strain>
    </source>
</reference>
<evidence type="ECO:0000256" key="1">
    <source>
        <dbReference type="SAM" id="Coils"/>
    </source>
</evidence>
<dbReference type="Proteomes" id="UP000465035">
    <property type="component" value="Chromosome"/>
</dbReference>
<dbReference type="AlphaFoldDB" id="A0A6P1E9U0"/>
<accession>A0A6P1E9U0</accession>